<dbReference type="EnsemblProtists" id="HpaT800884">
    <property type="protein sequence ID" value="HpaP800884"/>
    <property type="gene ID" value="HpaG800884"/>
</dbReference>
<dbReference type="HOGENOM" id="CLU_1039941_0_0_1"/>
<organism evidence="2 3">
    <name type="scientific">Hyaloperonospora arabidopsidis (strain Emoy2)</name>
    <name type="common">Downy mildew agent</name>
    <name type="synonym">Peronospora arabidopsidis</name>
    <dbReference type="NCBI Taxonomy" id="559515"/>
    <lineage>
        <taxon>Eukaryota</taxon>
        <taxon>Sar</taxon>
        <taxon>Stramenopiles</taxon>
        <taxon>Oomycota</taxon>
        <taxon>Peronosporomycetes</taxon>
        <taxon>Peronosporales</taxon>
        <taxon>Peronosporaceae</taxon>
        <taxon>Hyaloperonospora</taxon>
    </lineage>
</organism>
<evidence type="ECO:0000256" key="1">
    <source>
        <dbReference type="SAM" id="SignalP"/>
    </source>
</evidence>
<dbReference type="InParanoid" id="M4B3N5"/>
<accession>M4B3N5</accession>
<dbReference type="Proteomes" id="UP000011713">
    <property type="component" value="Unassembled WGS sequence"/>
</dbReference>
<keyword evidence="3" id="KW-1185">Reference proteome</keyword>
<dbReference type="AlphaFoldDB" id="M4B3N5"/>
<evidence type="ECO:0008006" key="4">
    <source>
        <dbReference type="Google" id="ProtNLM"/>
    </source>
</evidence>
<proteinExistence type="predicted"/>
<feature type="chain" id="PRO_5004048457" description="RxLR effector candidate protein" evidence="1">
    <location>
        <begin position="20"/>
        <end position="268"/>
    </location>
</feature>
<evidence type="ECO:0000313" key="3">
    <source>
        <dbReference type="Proteomes" id="UP000011713"/>
    </source>
</evidence>
<dbReference type="VEuPathDB" id="FungiDB:HpaG800884"/>
<protein>
    <recommendedName>
        <fullName evidence="4">RxLR effector candidate protein</fullName>
    </recommendedName>
</protein>
<reference evidence="2" key="2">
    <citation type="submission" date="2015-06" db="UniProtKB">
        <authorList>
            <consortium name="EnsemblProtists"/>
        </authorList>
    </citation>
    <scope>IDENTIFICATION</scope>
    <source>
        <strain evidence="2">Emoy2</strain>
    </source>
</reference>
<dbReference type="EMBL" id="JH598179">
    <property type="status" value="NOT_ANNOTATED_CDS"/>
    <property type="molecule type" value="Genomic_DNA"/>
</dbReference>
<keyword evidence="1" id="KW-0732">Signal</keyword>
<sequence>MKFFVFFALSSTIFPLVMCRLASSVNDQEPASHSAYDPQDTAIGELSSLHTPQKEQHEGRSSFSLSSALEELGRLLHDATNHNINSNTPVFDQSTISTAIVNAHATVLTETINRAVSSRIEEPAIPDGLVQDLEEVLICLRSRTDIPDGLIADTCDKINGLVFGLNLGDYSQDFLVLFEDMHMYLHLYTIFTKPNLALALHLAWIYDSSPNSNSARLLLAQFEYWALKGLDPEEFERELAPAFEGDCLSEISRMYSDFVFEKNGRSRE</sequence>
<reference evidence="3" key="1">
    <citation type="journal article" date="2010" name="Science">
        <title>Signatures of adaptation to obligate biotrophy in the Hyaloperonospora arabidopsidis genome.</title>
        <authorList>
            <person name="Baxter L."/>
            <person name="Tripathy S."/>
            <person name="Ishaque N."/>
            <person name="Boot N."/>
            <person name="Cabral A."/>
            <person name="Kemen E."/>
            <person name="Thines M."/>
            <person name="Ah-Fong A."/>
            <person name="Anderson R."/>
            <person name="Badejoko W."/>
            <person name="Bittner-Eddy P."/>
            <person name="Boore J.L."/>
            <person name="Chibucos M.C."/>
            <person name="Coates M."/>
            <person name="Dehal P."/>
            <person name="Delehaunty K."/>
            <person name="Dong S."/>
            <person name="Downton P."/>
            <person name="Dumas B."/>
            <person name="Fabro G."/>
            <person name="Fronick C."/>
            <person name="Fuerstenberg S.I."/>
            <person name="Fulton L."/>
            <person name="Gaulin E."/>
            <person name="Govers F."/>
            <person name="Hughes L."/>
            <person name="Humphray S."/>
            <person name="Jiang R.H."/>
            <person name="Judelson H."/>
            <person name="Kamoun S."/>
            <person name="Kyung K."/>
            <person name="Meijer H."/>
            <person name="Minx P."/>
            <person name="Morris P."/>
            <person name="Nelson J."/>
            <person name="Phuntumart V."/>
            <person name="Qutob D."/>
            <person name="Rehmany A."/>
            <person name="Rougon-Cardoso A."/>
            <person name="Ryden P."/>
            <person name="Torto-Alalibo T."/>
            <person name="Studholme D."/>
            <person name="Wang Y."/>
            <person name="Win J."/>
            <person name="Wood J."/>
            <person name="Clifton S.W."/>
            <person name="Rogers J."/>
            <person name="Van den Ackerveken G."/>
            <person name="Jones J.D."/>
            <person name="McDowell J.M."/>
            <person name="Beynon J."/>
            <person name="Tyler B.M."/>
        </authorList>
    </citation>
    <scope>NUCLEOTIDE SEQUENCE [LARGE SCALE GENOMIC DNA]</scope>
    <source>
        <strain evidence="3">Emoy2</strain>
    </source>
</reference>
<name>M4B3N5_HYAAE</name>
<feature type="signal peptide" evidence="1">
    <location>
        <begin position="1"/>
        <end position="19"/>
    </location>
</feature>
<evidence type="ECO:0000313" key="2">
    <source>
        <dbReference type="EnsemblProtists" id="HpaP800884"/>
    </source>
</evidence>